<accession>A0ABW8MVX9</accession>
<proteinExistence type="predicted"/>
<dbReference type="InterPro" id="IPR039422">
    <property type="entry name" value="MarR/SlyA-like"/>
</dbReference>
<evidence type="ECO:0000313" key="3">
    <source>
        <dbReference type="Proteomes" id="UP001620514"/>
    </source>
</evidence>
<dbReference type="Proteomes" id="UP001620514">
    <property type="component" value="Unassembled WGS sequence"/>
</dbReference>
<dbReference type="EMBL" id="JBIYDN010000027">
    <property type="protein sequence ID" value="MFK4446576.1"/>
    <property type="molecule type" value="Genomic_DNA"/>
</dbReference>
<gene>
    <name evidence="2" type="ORF">ABH943_006608</name>
</gene>
<reference evidence="2 3" key="1">
    <citation type="submission" date="2024-10" db="EMBL/GenBank/DDBJ databases">
        <authorList>
            <person name="Deangelis K."/>
            <person name="Huntemann M."/>
            <person name="Clum A."/>
            <person name="Wang J."/>
            <person name="Palaniappan K."/>
            <person name="Ritter S."/>
            <person name="Chen I.-M."/>
            <person name="Stamatis D."/>
            <person name="Reddy T."/>
            <person name="O'Malley R."/>
            <person name="Daum C."/>
            <person name="Ng V."/>
            <person name="Ivanova N."/>
            <person name="Kyrpides N."/>
            <person name="Woyke T."/>
        </authorList>
    </citation>
    <scope>NUCLEOTIDE SEQUENCE [LARGE SCALE GENOMIC DNA]</scope>
    <source>
        <strain evidence="2 3">GAS97</strain>
    </source>
</reference>
<sequence length="180" mass="19961">MHLIFLRCLCSTGAKRVLNCGKATALGSLAANRLWNVMFTDCYCTQFRRSANALTSVYDDALRPIGLKITQFSLLRALERLGSATFTEIAVEAALDKTTISRNLKVLIDAGWVKVGSEEDARFKVATLSKEGLKMLRRAEPHWQVAQKQVESEVQKFMKGPASKRLLEALETLQGVGREG</sequence>
<dbReference type="InterPro" id="IPR011991">
    <property type="entry name" value="ArsR-like_HTH"/>
</dbReference>
<dbReference type="RefSeq" id="WP_404611514.1">
    <property type="nucleotide sequence ID" value="NZ_JBIYDN010000027.1"/>
</dbReference>
<dbReference type="InterPro" id="IPR000835">
    <property type="entry name" value="HTH_MarR-typ"/>
</dbReference>
<dbReference type="GO" id="GO:0003677">
    <property type="term" value="F:DNA binding"/>
    <property type="evidence" value="ECO:0007669"/>
    <property type="project" value="UniProtKB-KW"/>
</dbReference>
<dbReference type="CDD" id="cd00090">
    <property type="entry name" value="HTH_ARSR"/>
    <property type="match status" value="1"/>
</dbReference>
<evidence type="ECO:0000259" key="1">
    <source>
        <dbReference type="PROSITE" id="PS50995"/>
    </source>
</evidence>
<protein>
    <submittedName>
        <fullName evidence="2">DNA-binding MarR family transcriptional regulator</fullName>
    </submittedName>
</protein>
<name>A0ABW8MVX9_9BURK</name>
<dbReference type="InterPro" id="IPR036388">
    <property type="entry name" value="WH-like_DNA-bd_sf"/>
</dbReference>
<dbReference type="PANTHER" id="PTHR33164:SF105">
    <property type="entry name" value="TRANSCRIPTIONAL REPRESSOR PROTEIN-RELATED"/>
    <property type="match status" value="1"/>
</dbReference>
<dbReference type="SMART" id="SM00347">
    <property type="entry name" value="HTH_MARR"/>
    <property type="match status" value="1"/>
</dbReference>
<keyword evidence="3" id="KW-1185">Reference proteome</keyword>
<dbReference type="PANTHER" id="PTHR33164">
    <property type="entry name" value="TRANSCRIPTIONAL REGULATOR, MARR FAMILY"/>
    <property type="match status" value="1"/>
</dbReference>
<feature type="domain" description="HTH marR-type" evidence="1">
    <location>
        <begin position="40"/>
        <end position="175"/>
    </location>
</feature>
<comment type="caution">
    <text evidence="2">The sequence shown here is derived from an EMBL/GenBank/DDBJ whole genome shotgun (WGS) entry which is preliminary data.</text>
</comment>
<dbReference type="Gene3D" id="1.10.10.10">
    <property type="entry name" value="Winged helix-like DNA-binding domain superfamily/Winged helix DNA-binding domain"/>
    <property type="match status" value="1"/>
</dbReference>
<keyword evidence="2" id="KW-0238">DNA-binding</keyword>
<dbReference type="SUPFAM" id="SSF46785">
    <property type="entry name" value="Winged helix' DNA-binding domain"/>
    <property type="match status" value="1"/>
</dbReference>
<reference evidence="2 3" key="2">
    <citation type="submission" date="2024-11" db="EMBL/GenBank/DDBJ databases">
        <title>Using genomics to understand microbial adaptation to soil warming.</title>
        <authorList>
            <person name="Deangelis K.M. PhD."/>
        </authorList>
    </citation>
    <scope>NUCLEOTIDE SEQUENCE [LARGE SCALE GENOMIC DNA]</scope>
    <source>
        <strain evidence="2 3">GAS97</strain>
    </source>
</reference>
<dbReference type="InterPro" id="IPR036390">
    <property type="entry name" value="WH_DNA-bd_sf"/>
</dbReference>
<dbReference type="PROSITE" id="PS50995">
    <property type="entry name" value="HTH_MARR_2"/>
    <property type="match status" value="1"/>
</dbReference>
<organism evidence="2 3">
    <name type="scientific">Caballeronia udeis</name>
    <dbReference type="NCBI Taxonomy" id="1232866"/>
    <lineage>
        <taxon>Bacteria</taxon>
        <taxon>Pseudomonadati</taxon>
        <taxon>Pseudomonadota</taxon>
        <taxon>Betaproteobacteria</taxon>
        <taxon>Burkholderiales</taxon>
        <taxon>Burkholderiaceae</taxon>
        <taxon>Caballeronia</taxon>
    </lineage>
</organism>
<evidence type="ECO:0000313" key="2">
    <source>
        <dbReference type="EMBL" id="MFK4446576.1"/>
    </source>
</evidence>
<dbReference type="Pfam" id="PF12802">
    <property type="entry name" value="MarR_2"/>
    <property type="match status" value="1"/>
</dbReference>